<dbReference type="InterPro" id="IPR025227">
    <property type="entry name" value="DUF4169"/>
</dbReference>
<feature type="compositionally biased region" description="Basic and acidic residues" evidence="1">
    <location>
        <begin position="21"/>
        <end position="68"/>
    </location>
</feature>
<accession>A0ABV7AF95</accession>
<keyword evidence="3" id="KW-1185">Reference proteome</keyword>
<evidence type="ECO:0000313" key="3">
    <source>
        <dbReference type="Proteomes" id="UP001595443"/>
    </source>
</evidence>
<evidence type="ECO:0000256" key="1">
    <source>
        <dbReference type="SAM" id="MobiDB-lite"/>
    </source>
</evidence>
<comment type="caution">
    <text evidence="2">The sequence shown here is derived from an EMBL/GenBank/DDBJ whole genome shotgun (WGS) entry which is preliminary data.</text>
</comment>
<dbReference type="Pfam" id="PF13770">
    <property type="entry name" value="DUF4169"/>
    <property type="match status" value="1"/>
</dbReference>
<protein>
    <submittedName>
        <fullName evidence="2">DUF4169 family protein</fullName>
    </submittedName>
</protein>
<name>A0ABV7AF95_9RHOB</name>
<dbReference type="EMBL" id="JBHRSK010000004">
    <property type="protein sequence ID" value="MFC2968041.1"/>
    <property type="molecule type" value="Genomic_DNA"/>
</dbReference>
<sequence>MAELVNLNKARKARARAAKRARADENAVRFGRSKAEKSLDEARADKARATLDAHRRDRDRRDETPEET</sequence>
<gene>
    <name evidence="2" type="ORF">ACFOES_08045</name>
</gene>
<evidence type="ECO:0000313" key="2">
    <source>
        <dbReference type="EMBL" id="MFC2968041.1"/>
    </source>
</evidence>
<reference evidence="3" key="1">
    <citation type="journal article" date="2019" name="Int. J. Syst. Evol. Microbiol.">
        <title>The Global Catalogue of Microorganisms (GCM) 10K type strain sequencing project: providing services to taxonomists for standard genome sequencing and annotation.</title>
        <authorList>
            <consortium name="The Broad Institute Genomics Platform"/>
            <consortium name="The Broad Institute Genome Sequencing Center for Infectious Disease"/>
            <person name="Wu L."/>
            <person name="Ma J."/>
        </authorList>
    </citation>
    <scope>NUCLEOTIDE SEQUENCE [LARGE SCALE GENOMIC DNA]</scope>
    <source>
        <strain evidence="3">KCTC 62192</strain>
    </source>
</reference>
<feature type="region of interest" description="Disordered" evidence="1">
    <location>
        <begin position="16"/>
        <end position="68"/>
    </location>
</feature>
<dbReference type="Proteomes" id="UP001595443">
    <property type="component" value="Unassembled WGS sequence"/>
</dbReference>
<proteinExistence type="predicted"/>
<organism evidence="2 3">
    <name type="scientific">Acidimangrovimonas pyrenivorans</name>
    <dbReference type="NCBI Taxonomy" id="2030798"/>
    <lineage>
        <taxon>Bacteria</taxon>
        <taxon>Pseudomonadati</taxon>
        <taxon>Pseudomonadota</taxon>
        <taxon>Alphaproteobacteria</taxon>
        <taxon>Rhodobacterales</taxon>
        <taxon>Paracoccaceae</taxon>
        <taxon>Acidimangrovimonas</taxon>
    </lineage>
</organism>
<dbReference type="RefSeq" id="WP_377832691.1">
    <property type="nucleotide sequence ID" value="NZ_JBHRSK010000004.1"/>
</dbReference>